<sequence length="673" mass="74609">MGFELSELGALADLEGGLIIRGLEHVATKAEATAAKLKLKKNLEELELLWGRDGPTTNADILDALQPHCNLRVLTIANHGGAVGPSWLCLDIWLTSLERLTLEGVCWSTLPPFAKLPNLKRLKLKKISGMHQFGLRCGGAPGKCSMRLKTVEFYEMPELAEWGVEPNCHSFTSIEEIICIDCPNLCVMPLSEVSCTNLRRLEVSRCPKMSLPSVPHTSTLKNLDVKRGERGYSETLLSYDGKKLVVRGYGGALAYHNLDKVEDMAIANVSGISLTDIEKLKSLTELTVERCDGLFPEELDGSIVFRSVKSLILDVSHLTSSKSSSSKVLNCFPALTVLKIDGNKKCVMQLPSSSSLQDLTFKFCTGVVLVPVENGGGIQEDKSLLQSLSILRCREFFCRWPMGESESIYPFPASLEKLYVLDEPSMKSIAVLSNLTSLTSLSLLKCNNLTVNGFNPLIVVNLIQLQVHGCNTLAVDMLSEVASQRAKLLPAGYISGLKKLTVDDICGLLVAPICNLLAPALHTLEFLCDERMESFTKEQEKVLQLLTFLEKLIFFRCWCLQSLPQGLHRLSSLKELRVVDCPKIRSMPNEGLPVSLTKLVMNHRSAEIEEQIEKIKRTNPDLSVSDDYYTQGRGRVLKPFYPATRRKKKLLYPATILHADCMHTGFIGIEFHS</sequence>
<dbReference type="PANTHER" id="PTHR47186">
    <property type="entry name" value="LEUCINE-RICH REPEAT-CONTAINING PROTEIN 57"/>
    <property type="match status" value="1"/>
</dbReference>
<accession>A0A9R0XQX1</accession>
<evidence type="ECO:0000313" key="2">
    <source>
        <dbReference type="EMBL" id="VAI40895.1"/>
    </source>
</evidence>
<dbReference type="Gramene" id="TRITD5Bv1G252890.1">
    <property type="protein sequence ID" value="TRITD5Bv1G252890.1"/>
    <property type="gene ID" value="TRITD5Bv1G252890"/>
</dbReference>
<dbReference type="InterPro" id="IPR032675">
    <property type="entry name" value="LRR_dom_sf"/>
</dbReference>
<dbReference type="SUPFAM" id="SSF52047">
    <property type="entry name" value="RNI-like"/>
    <property type="match status" value="1"/>
</dbReference>
<dbReference type="PANTHER" id="PTHR47186:SF21">
    <property type="entry name" value="NB-ARC DOMAIN-CONTAINING PROTEIN"/>
    <property type="match status" value="1"/>
</dbReference>
<dbReference type="AlphaFoldDB" id="A0A9R0XQX1"/>
<proteinExistence type="predicted"/>
<evidence type="ECO:0000259" key="1">
    <source>
        <dbReference type="Pfam" id="PF25019"/>
    </source>
</evidence>
<dbReference type="Gene3D" id="3.80.10.10">
    <property type="entry name" value="Ribonuclease Inhibitor"/>
    <property type="match status" value="2"/>
</dbReference>
<dbReference type="Proteomes" id="UP000324705">
    <property type="component" value="Chromosome 5B"/>
</dbReference>
<evidence type="ECO:0000313" key="3">
    <source>
        <dbReference type="Proteomes" id="UP000324705"/>
    </source>
</evidence>
<dbReference type="Pfam" id="PF25019">
    <property type="entry name" value="LRR_R13L1-DRL21"/>
    <property type="match status" value="1"/>
</dbReference>
<dbReference type="EMBL" id="LT934120">
    <property type="protein sequence ID" value="VAI40895.1"/>
    <property type="molecule type" value="Genomic_DNA"/>
</dbReference>
<dbReference type="InterPro" id="IPR056789">
    <property type="entry name" value="LRR_R13L1-DRL21"/>
</dbReference>
<name>A0A9R0XQX1_TRITD</name>
<gene>
    <name evidence="2" type="ORF">TRITD_5Bv1G252890</name>
</gene>
<dbReference type="SUPFAM" id="SSF52058">
    <property type="entry name" value="L domain-like"/>
    <property type="match status" value="1"/>
</dbReference>
<organism evidence="2 3">
    <name type="scientific">Triticum turgidum subsp. durum</name>
    <name type="common">Durum wheat</name>
    <name type="synonym">Triticum durum</name>
    <dbReference type="NCBI Taxonomy" id="4567"/>
    <lineage>
        <taxon>Eukaryota</taxon>
        <taxon>Viridiplantae</taxon>
        <taxon>Streptophyta</taxon>
        <taxon>Embryophyta</taxon>
        <taxon>Tracheophyta</taxon>
        <taxon>Spermatophyta</taxon>
        <taxon>Magnoliopsida</taxon>
        <taxon>Liliopsida</taxon>
        <taxon>Poales</taxon>
        <taxon>Poaceae</taxon>
        <taxon>BOP clade</taxon>
        <taxon>Pooideae</taxon>
        <taxon>Triticodae</taxon>
        <taxon>Triticeae</taxon>
        <taxon>Triticinae</taxon>
        <taxon>Triticum</taxon>
    </lineage>
</organism>
<reference evidence="2 3" key="1">
    <citation type="submission" date="2017-09" db="EMBL/GenBank/DDBJ databases">
        <authorList>
            <consortium name="International Durum Wheat Genome Sequencing Consortium (IDWGSC)"/>
            <person name="Milanesi L."/>
        </authorList>
    </citation>
    <scope>NUCLEOTIDE SEQUENCE [LARGE SCALE GENOMIC DNA]</scope>
    <source>
        <strain evidence="3">cv. Svevo</strain>
    </source>
</reference>
<feature type="domain" description="R13L1/DRL21-like LRR repeat region" evidence="1">
    <location>
        <begin position="5"/>
        <end position="126"/>
    </location>
</feature>
<dbReference type="OMA" id="VEANCCS"/>
<keyword evidence="3" id="KW-1185">Reference proteome</keyword>
<protein>
    <recommendedName>
        <fullName evidence="1">R13L1/DRL21-like LRR repeat region domain-containing protein</fullName>
    </recommendedName>
</protein>